<protein>
    <submittedName>
        <fullName evidence="1">Uncharacterized protein</fullName>
    </submittedName>
</protein>
<accession>A0A452YPV1</accession>
<reference evidence="2" key="2">
    <citation type="journal article" date="2017" name="Nat. Plants">
        <title>The Aegilops tauschii genome reveals multiple impacts of transposons.</title>
        <authorList>
            <person name="Zhao G."/>
            <person name="Zou C."/>
            <person name="Li K."/>
            <person name="Wang K."/>
            <person name="Li T."/>
            <person name="Gao L."/>
            <person name="Zhang X."/>
            <person name="Wang H."/>
            <person name="Yang Z."/>
            <person name="Liu X."/>
            <person name="Jiang W."/>
            <person name="Mao L."/>
            <person name="Kong X."/>
            <person name="Jiao Y."/>
            <person name="Jia J."/>
        </authorList>
    </citation>
    <scope>NUCLEOTIDE SEQUENCE [LARGE SCALE GENOMIC DNA]</scope>
    <source>
        <strain evidence="2">cv. AL8/78</strain>
    </source>
</reference>
<sequence>MTPRTRMYLVLQSNCCAVGEGLSDYLICLVLLRVGFLVPVKMASPRECNTRDMALLLGVLVGRCNEGRSPCVACFGLVVGERICGGGSSVLLSSRGDERIKTRGEK</sequence>
<dbReference type="EnsemblPlants" id="AET1Gv20495600.3">
    <property type="protein sequence ID" value="AET1Gv20495600.3"/>
    <property type="gene ID" value="AET1Gv20495600"/>
</dbReference>
<dbReference type="Proteomes" id="UP000015105">
    <property type="component" value="Chromosome 1D"/>
</dbReference>
<organism evidence="1 2">
    <name type="scientific">Aegilops tauschii subsp. strangulata</name>
    <name type="common">Goatgrass</name>
    <dbReference type="NCBI Taxonomy" id="200361"/>
    <lineage>
        <taxon>Eukaryota</taxon>
        <taxon>Viridiplantae</taxon>
        <taxon>Streptophyta</taxon>
        <taxon>Embryophyta</taxon>
        <taxon>Tracheophyta</taxon>
        <taxon>Spermatophyta</taxon>
        <taxon>Magnoliopsida</taxon>
        <taxon>Liliopsida</taxon>
        <taxon>Poales</taxon>
        <taxon>Poaceae</taxon>
        <taxon>BOP clade</taxon>
        <taxon>Pooideae</taxon>
        <taxon>Triticodae</taxon>
        <taxon>Triticeae</taxon>
        <taxon>Triticinae</taxon>
        <taxon>Aegilops</taxon>
    </lineage>
</organism>
<proteinExistence type="predicted"/>
<evidence type="ECO:0000313" key="2">
    <source>
        <dbReference type="Proteomes" id="UP000015105"/>
    </source>
</evidence>
<reference evidence="2" key="1">
    <citation type="journal article" date="2014" name="Science">
        <title>Ancient hybridizations among the ancestral genomes of bread wheat.</title>
        <authorList>
            <consortium name="International Wheat Genome Sequencing Consortium,"/>
            <person name="Marcussen T."/>
            <person name="Sandve S.R."/>
            <person name="Heier L."/>
            <person name="Spannagl M."/>
            <person name="Pfeifer M."/>
            <person name="Jakobsen K.S."/>
            <person name="Wulff B.B."/>
            <person name="Steuernagel B."/>
            <person name="Mayer K.F."/>
            <person name="Olsen O.A."/>
        </authorList>
    </citation>
    <scope>NUCLEOTIDE SEQUENCE [LARGE SCALE GENOMIC DNA]</scope>
    <source>
        <strain evidence="2">cv. AL8/78</strain>
    </source>
</reference>
<name>A0A452YPV1_AEGTS</name>
<dbReference type="Gramene" id="AET1Gv20495600.3">
    <property type="protein sequence ID" value="AET1Gv20495600.3"/>
    <property type="gene ID" value="AET1Gv20495600"/>
</dbReference>
<dbReference type="AlphaFoldDB" id="A0A452YPV1"/>
<keyword evidence="2" id="KW-1185">Reference proteome</keyword>
<evidence type="ECO:0000313" key="1">
    <source>
        <dbReference type="EnsemblPlants" id="AET1Gv20495600.3"/>
    </source>
</evidence>
<reference evidence="1" key="3">
    <citation type="journal article" date="2017" name="Nature">
        <title>Genome sequence of the progenitor of the wheat D genome Aegilops tauschii.</title>
        <authorList>
            <person name="Luo M.C."/>
            <person name="Gu Y.Q."/>
            <person name="Puiu D."/>
            <person name="Wang H."/>
            <person name="Twardziok S.O."/>
            <person name="Deal K.R."/>
            <person name="Huo N."/>
            <person name="Zhu T."/>
            <person name="Wang L."/>
            <person name="Wang Y."/>
            <person name="McGuire P.E."/>
            <person name="Liu S."/>
            <person name="Long H."/>
            <person name="Ramasamy R.K."/>
            <person name="Rodriguez J.C."/>
            <person name="Van S.L."/>
            <person name="Yuan L."/>
            <person name="Wang Z."/>
            <person name="Xia Z."/>
            <person name="Xiao L."/>
            <person name="Anderson O.D."/>
            <person name="Ouyang S."/>
            <person name="Liang Y."/>
            <person name="Zimin A.V."/>
            <person name="Pertea G."/>
            <person name="Qi P."/>
            <person name="Bennetzen J.L."/>
            <person name="Dai X."/>
            <person name="Dawson M.W."/>
            <person name="Muller H.G."/>
            <person name="Kugler K."/>
            <person name="Rivarola-Duarte L."/>
            <person name="Spannagl M."/>
            <person name="Mayer K.F.X."/>
            <person name="Lu F.H."/>
            <person name="Bevan M.W."/>
            <person name="Leroy P."/>
            <person name="Li P."/>
            <person name="You F.M."/>
            <person name="Sun Q."/>
            <person name="Liu Z."/>
            <person name="Lyons E."/>
            <person name="Wicker T."/>
            <person name="Salzberg S.L."/>
            <person name="Devos K.M."/>
            <person name="Dvorak J."/>
        </authorList>
    </citation>
    <scope>NUCLEOTIDE SEQUENCE [LARGE SCALE GENOMIC DNA]</scope>
    <source>
        <strain evidence="1">cv. AL8/78</strain>
    </source>
</reference>
<reference evidence="1" key="5">
    <citation type="journal article" date="2021" name="G3 (Bethesda)">
        <title>Aegilops tauschii genome assembly Aet v5.0 features greater sequence contiguity and improved annotation.</title>
        <authorList>
            <person name="Wang L."/>
            <person name="Zhu T."/>
            <person name="Rodriguez J.C."/>
            <person name="Deal K.R."/>
            <person name="Dubcovsky J."/>
            <person name="McGuire P.E."/>
            <person name="Lux T."/>
            <person name="Spannagl M."/>
            <person name="Mayer K.F.X."/>
            <person name="Baldrich P."/>
            <person name="Meyers B.C."/>
            <person name="Huo N."/>
            <person name="Gu Y.Q."/>
            <person name="Zhou H."/>
            <person name="Devos K.M."/>
            <person name="Bennetzen J.L."/>
            <person name="Unver T."/>
            <person name="Budak H."/>
            <person name="Gulick P.J."/>
            <person name="Galiba G."/>
            <person name="Kalapos B."/>
            <person name="Nelson D.R."/>
            <person name="Li P."/>
            <person name="You F.M."/>
            <person name="Luo M.C."/>
            <person name="Dvorak J."/>
        </authorList>
    </citation>
    <scope>NUCLEOTIDE SEQUENCE [LARGE SCALE GENOMIC DNA]</scope>
    <source>
        <strain evidence="1">cv. AL8/78</strain>
    </source>
</reference>
<reference evidence="1" key="4">
    <citation type="submission" date="2019-03" db="UniProtKB">
        <authorList>
            <consortium name="EnsemblPlants"/>
        </authorList>
    </citation>
    <scope>IDENTIFICATION</scope>
</reference>